<protein>
    <submittedName>
        <fullName evidence="1">Uncharacterized protein</fullName>
    </submittedName>
</protein>
<dbReference type="AlphaFoldDB" id="A0A1S8X8F7"/>
<reference evidence="1 2" key="1">
    <citation type="submission" date="2015-03" db="EMBL/GenBank/DDBJ databases">
        <title>Draft genome of the nematode, Opisthorchis viverrini.</title>
        <authorList>
            <person name="Mitreva M."/>
        </authorList>
    </citation>
    <scope>NUCLEOTIDE SEQUENCE [LARGE SCALE GENOMIC DNA]</scope>
    <source>
        <strain evidence="1">Khon Kaen</strain>
    </source>
</reference>
<name>A0A1S8X8F7_OPIVI</name>
<dbReference type="Proteomes" id="UP000243686">
    <property type="component" value="Unassembled WGS sequence"/>
</dbReference>
<proteinExistence type="predicted"/>
<evidence type="ECO:0000313" key="1">
    <source>
        <dbReference type="EMBL" id="OON23004.1"/>
    </source>
</evidence>
<organism evidence="1 2">
    <name type="scientific">Opisthorchis viverrini</name>
    <name type="common">Southeast Asian liver fluke</name>
    <dbReference type="NCBI Taxonomy" id="6198"/>
    <lineage>
        <taxon>Eukaryota</taxon>
        <taxon>Metazoa</taxon>
        <taxon>Spiralia</taxon>
        <taxon>Lophotrochozoa</taxon>
        <taxon>Platyhelminthes</taxon>
        <taxon>Trematoda</taxon>
        <taxon>Digenea</taxon>
        <taxon>Opisthorchiida</taxon>
        <taxon>Opisthorchiata</taxon>
        <taxon>Opisthorchiidae</taxon>
        <taxon>Opisthorchis</taxon>
    </lineage>
</organism>
<keyword evidence="2" id="KW-1185">Reference proteome</keyword>
<dbReference type="EMBL" id="KV891630">
    <property type="protein sequence ID" value="OON23004.1"/>
    <property type="molecule type" value="Genomic_DNA"/>
</dbReference>
<evidence type="ECO:0000313" key="2">
    <source>
        <dbReference type="Proteomes" id="UP000243686"/>
    </source>
</evidence>
<gene>
    <name evidence="1" type="ORF">X801_01088</name>
</gene>
<sequence length="97" mass="10975">MDLARFTQHFYYNAGRKEDYKMASAAISFAGFLESLPNDEERRKLGYLHEKLIIKCQLAMLELNYPNKLADGCSGSFMSSLALEDAQVTLGEIMVDE</sequence>
<accession>A0A1S8X8F7</accession>